<reference evidence="1" key="1">
    <citation type="submission" date="2020-03" db="EMBL/GenBank/DDBJ databases">
        <title>A high-quality chromosome-level genome assembly of a woody plant with both climbing and erect habits, Rhamnella rubrinervis.</title>
        <authorList>
            <person name="Lu Z."/>
            <person name="Yang Y."/>
            <person name="Zhu X."/>
            <person name="Sun Y."/>
        </authorList>
    </citation>
    <scope>NUCLEOTIDE SEQUENCE</scope>
    <source>
        <strain evidence="1">BYM</strain>
        <tissue evidence="1">Leaf</tissue>
    </source>
</reference>
<dbReference type="OrthoDB" id="1693626at2759"/>
<dbReference type="InterPro" id="IPR012340">
    <property type="entry name" value="NA-bd_OB-fold"/>
</dbReference>
<dbReference type="PANTHER" id="PTHR48449">
    <property type="entry name" value="DUF1985 DOMAIN-CONTAINING PROTEIN"/>
    <property type="match status" value="1"/>
</dbReference>
<keyword evidence="2" id="KW-1185">Reference proteome</keyword>
<accession>A0A8K0HN38</accession>
<name>A0A8K0HN38_9ROSA</name>
<dbReference type="PANTHER" id="PTHR48449:SF1">
    <property type="entry name" value="DUF1985 DOMAIN-CONTAINING PROTEIN"/>
    <property type="match status" value="1"/>
</dbReference>
<dbReference type="EMBL" id="VOIH02000002">
    <property type="protein sequence ID" value="KAF3455244.1"/>
    <property type="molecule type" value="Genomic_DNA"/>
</dbReference>
<proteinExistence type="predicted"/>
<evidence type="ECO:0000313" key="1">
    <source>
        <dbReference type="EMBL" id="KAF3455244.1"/>
    </source>
</evidence>
<dbReference type="Proteomes" id="UP000796880">
    <property type="component" value="Unassembled WGS sequence"/>
</dbReference>
<sequence>MKSTKVFKALAFKYPAIVDVWVRITNKAALGKVLDYVKKKISTLIEEVNEITPKYLAGQWKKMEESCFGHLFLHFNVKFNAGIDHHHILLYVQILEMNPEDEAEEDGANIDLDSQSKGKCVVLKTFTLQIIFLPRVGLVEPHKLKPGDLVGVNKDSYLILDTLPSEYDFRVKAMEVDEKPTEDNNDIEGLDKQAILVIYSIFDEVDELVDEEMGLAFEYPTTVDAQVCITNKAALGKVLADVKKKMSTLIEEVNEITPEYLHRQRKKMEESYFGHLFLPFNVKFSAGVVHHLLRRQVHTSDKTIMEFNFEGNTAQFRKEEFDLITGLKMGPVPTKSSLFI</sequence>
<evidence type="ECO:0000313" key="2">
    <source>
        <dbReference type="Proteomes" id="UP000796880"/>
    </source>
</evidence>
<dbReference type="AlphaFoldDB" id="A0A8K0HN38"/>
<gene>
    <name evidence="1" type="ORF">FNV43_RR05692</name>
</gene>
<dbReference type="Gene3D" id="2.40.50.140">
    <property type="entry name" value="Nucleic acid-binding proteins"/>
    <property type="match status" value="1"/>
</dbReference>
<organism evidence="1 2">
    <name type="scientific">Rhamnella rubrinervis</name>
    <dbReference type="NCBI Taxonomy" id="2594499"/>
    <lineage>
        <taxon>Eukaryota</taxon>
        <taxon>Viridiplantae</taxon>
        <taxon>Streptophyta</taxon>
        <taxon>Embryophyta</taxon>
        <taxon>Tracheophyta</taxon>
        <taxon>Spermatophyta</taxon>
        <taxon>Magnoliopsida</taxon>
        <taxon>eudicotyledons</taxon>
        <taxon>Gunneridae</taxon>
        <taxon>Pentapetalae</taxon>
        <taxon>rosids</taxon>
        <taxon>fabids</taxon>
        <taxon>Rosales</taxon>
        <taxon>Rhamnaceae</taxon>
        <taxon>rhamnoid group</taxon>
        <taxon>Rhamneae</taxon>
        <taxon>Rhamnella</taxon>
    </lineage>
</organism>
<protein>
    <submittedName>
        <fullName evidence="1">Uncharacterized protein</fullName>
    </submittedName>
</protein>
<comment type="caution">
    <text evidence="1">The sequence shown here is derived from an EMBL/GenBank/DDBJ whole genome shotgun (WGS) entry which is preliminary data.</text>
</comment>